<accession>A0ABN2NIX8</accession>
<dbReference type="InterPro" id="IPR000719">
    <property type="entry name" value="Prot_kinase_dom"/>
</dbReference>
<dbReference type="EMBL" id="BAAANL010000006">
    <property type="protein sequence ID" value="GAA1868801.1"/>
    <property type="molecule type" value="Genomic_DNA"/>
</dbReference>
<evidence type="ECO:0000256" key="5">
    <source>
        <dbReference type="PROSITE-ProRule" id="PRU10141"/>
    </source>
</evidence>
<proteinExistence type="predicted"/>
<feature type="compositionally biased region" description="Low complexity" evidence="6">
    <location>
        <begin position="550"/>
        <end position="562"/>
    </location>
</feature>
<keyword evidence="2 5" id="KW-0547">Nucleotide-binding</keyword>
<feature type="binding site" evidence="5">
    <location>
        <position position="159"/>
    </location>
    <ligand>
        <name>ATP</name>
        <dbReference type="ChEBI" id="CHEBI:30616"/>
    </ligand>
</feature>
<dbReference type="Pfam" id="PF00069">
    <property type="entry name" value="Pkinase"/>
    <property type="match status" value="1"/>
</dbReference>
<dbReference type="PROSITE" id="PS00107">
    <property type="entry name" value="PROTEIN_KINASE_ATP"/>
    <property type="match status" value="1"/>
</dbReference>
<keyword evidence="3" id="KW-0418">Kinase</keyword>
<dbReference type="Gene3D" id="1.10.510.10">
    <property type="entry name" value="Transferase(Phosphotransferase) domain 1"/>
    <property type="match status" value="1"/>
</dbReference>
<evidence type="ECO:0000256" key="1">
    <source>
        <dbReference type="ARBA" id="ARBA00022679"/>
    </source>
</evidence>
<feature type="transmembrane region" description="Helical" evidence="7">
    <location>
        <begin position="764"/>
        <end position="784"/>
    </location>
</feature>
<evidence type="ECO:0000256" key="7">
    <source>
        <dbReference type="SAM" id="Phobius"/>
    </source>
</evidence>
<evidence type="ECO:0000313" key="10">
    <source>
        <dbReference type="Proteomes" id="UP001501094"/>
    </source>
</evidence>
<evidence type="ECO:0000313" key="9">
    <source>
        <dbReference type="EMBL" id="GAA1868801.1"/>
    </source>
</evidence>
<keyword evidence="1" id="KW-0808">Transferase</keyword>
<dbReference type="SUPFAM" id="SSF56112">
    <property type="entry name" value="Protein kinase-like (PK-like)"/>
    <property type="match status" value="1"/>
</dbReference>
<keyword evidence="7" id="KW-0472">Membrane</keyword>
<dbReference type="CDD" id="cd14014">
    <property type="entry name" value="STKc_PknB_like"/>
    <property type="match status" value="1"/>
</dbReference>
<feature type="domain" description="Protein kinase" evidence="8">
    <location>
        <begin position="131"/>
        <end position="389"/>
    </location>
</feature>
<feature type="region of interest" description="Disordered" evidence="6">
    <location>
        <begin position="645"/>
        <end position="709"/>
    </location>
</feature>
<sequence length="815" mass="86602">MPQFPPEPDVEGVPSSTAVAPEPAPDPVREPAPDPVAEPDPVPAPDPVAEPDPVPAPAPDPVAEPAPELASDPALEPVPTPEPVPEPVPEPEPVPDLASEPTPELAPPPPPRLPLRPVRRIPASGEAFGAYTLGESLGHGGFAHVYSAEDEAGEPVAIKVLTGLPDDARQRFAQEAGLLERLDGRGFPRYVTADLEAPQPWFAMELVPGSTLLERVRAQGPLTGEQTLGLAQQVVDALLVLQEQRCLHRDLKPANIMVDGDRAVLIDLGIAKVFDAATSTQPAGTVSYMAPELFARKVHPRSDVYSLGLLLVFALAGSLPPDLNFLGRDLEAADLVEPEPGKQAPELDKHLLPLVLAMTRYQPAHRPPLENIARVLAARASSATPDPTLTLTDHLLAAGVTKAEKAVLPATQVLAERPTKIFERGQAPGGAAGSGHGVGDVAGHDEARDTPVRFKEPWHGLVYDRELMRVLSEVHADGFDGAASQVIADHVGSLGVDAAEGHTPAEIKDWIWQAMRWEHAAPPEGHADTLRGWQSFRRPPEAKPAQQARATAGEPATVVTTATPPPSISPRPNTMRRTGTVPRSSSVRRLGPVPERPSPVVHLGPTPQPPSVQPRNAAGPEATQQITAARPGTGTRAPVQQTVVQRPPAQPVPQPAAQPVQRQRAPRPVAQPRPAPVPQQRPAPVPQQPQRPPAYPQQPHQPQRKNAGSRFGGFLLRSVPRLLLLAAVVLVVGAVPGSPFPIAPTRLAEWLHFATDVPRELTRYAEGPVAAGIALVVALMLRAAGHRMHRWFYVLGLLLVTAAAGVNIALSFGSL</sequence>
<dbReference type="PANTHER" id="PTHR43289">
    <property type="entry name" value="MITOGEN-ACTIVATED PROTEIN KINASE KINASE KINASE 20-RELATED"/>
    <property type="match status" value="1"/>
</dbReference>
<dbReference type="InterPro" id="IPR008271">
    <property type="entry name" value="Ser/Thr_kinase_AS"/>
</dbReference>
<feature type="region of interest" description="Disordered" evidence="6">
    <location>
        <begin position="539"/>
        <end position="622"/>
    </location>
</feature>
<reference evidence="9 10" key="1">
    <citation type="journal article" date="2019" name="Int. J. Syst. Evol. Microbiol.">
        <title>The Global Catalogue of Microorganisms (GCM) 10K type strain sequencing project: providing services to taxonomists for standard genome sequencing and annotation.</title>
        <authorList>
            <consortium name="The Broad Institute Genomics Platform"/>
            <consortium name="The Broad Institute Genome Sequencing Center for Infectious Disease"/>
            <person name="Wu L."/>
            <person name="Ma J."/>
        </authorList>
    </citation>
    <scope>NUCLEOTIDE SEQUENCE [LARGE SCALE GENOMIC DNA]</scope>
    <source>
        <strain evidence="9 10">JCM 14326</strain>
    </source>
</reference>
<feature type="compositionally biased region" description="Low complexity" evidence="6">
    <location>
        <begin position="657"/>
        <end position="668"/>
    </location>
</feature>
<protein>
    <recommendedName>
        <fullName evidence="8">Protein kinase domain-containing protein</fullName>
    </recommendedName>
</protein>
<dbReference type="RefSeq" id="WP_344104225.1">
    <property type="nucleotide sequence ID" value="NZ_BAAANL010000006.1"/>
</dbReference>
<evidence type="ECO:0000256" key="2">
    <source>
        <dbReference type="ARBA" id="ARBA00022741"/>
    </source>
</evidence>
<evidence type="ECO:0000259" key="8">
    <source>
        <dbReference type="PROSITE" id="PS50011"/>
    </source>
</evidence>
<keyword evidence="4 5" id="KW-0067">ATP-binding</keyword>
<dbReference type="PROSITE" id="PS50011">
    <property type="entry name" value="PROTEIN_KINASE_DOM"/>
    <property type="match status" value="1"/>
</dbReference>
<organism evidence="9 10">
    <name type="scientific">Myceligenerans crystallogenes</name>
    <dbReference type="NCBI Taxonomy" id="316335"/>
    <lineage>
        <taxon>Bacteria</taxon>
        <taxon>Bacillati</taxon>
        <taxon>Actinomycetota</taxon>
        <taxon>Actinomycetes</taxon>
        <taxon>Micrococcales</taxon>
        <taxon>Promicromonosporaceae</taxon>
        <taxon>Myceligenerans</taxon>
    </lineage>
</organism>
<dbReference type="PROSITE" id="PS00108">
    <property type="entry name" value="PROTEIN_KINASE_ST"/>
    <property type="match status" value="1"/>
</dbReference>
<dbReference type="InterPro" id="IPR011009">
    <property type="entry name" value="Kinase-like_dom_sf"/>
</dbReference>
<feature type="compositionally biased region" description="Polar residues" evidence="6">
    <location>
        <begin position="575"/>
        <end position="587"/>
    </location>
</feature>
<evidence type="ECO:0000256" key="3">
    <source>
        <dbReference type="ARBA" id="ARBA00022777"/>
    </source>
</evidence>
<feature type="compositionally biased region" description="Pro residues" evidence="6">
    <location>
        <begin position="76"/>
        <end position="94"/>
    </location>
</feature>
<feature type="compositionally biased region" description="Pro residues" evidence="6">
    <location>
        <begin position="33"/>
        <end position="64"/>
    </location>
</feature>
<feature type="transmembrane region" description="Helical" evidence="7">
    <location>
        <begin position="722"/>
        <end position="744"/>
    </location>
</feature>
<dbReference type="InterPro" id="IPR017441">
    <property type="entry name" value="Protein_kinase_ATP_BS"/>
</dbReference>
<evidence type="ECO:0000256" key="6">
    <source>
        <dbReference type="SAM" id="MobiDB-lite"/>
    </source>
</evidence>
<feature type="region of interest" description="Disordered" evidence="6">
    <location>
        <begin position="425"/>
        <end position="450"/>
    </location>
</feature>
<feature type="compositionally biased region" description="Pro residues" evidence="6">
    <location>
        <begin position="104"/>
        <end position="114"/>
    </location>
</feature>
<comment type="caution">
    <text evidence="9">The sequence shown here is derived from an EMBL/GenBank/DDBJ whole genome shotgun (WGS) entry which is preliminary data.</text>
</comment>
<feature type="region of interest" description="Disordered" evidence="6">
    <location>
        <begin position="1"/>
        <end position="117"/>
    </location>
</feature>
<dbReference type="Proteomes" id="UP001501094">
    <property type="component" value="Unassembled WGS sequence"/>
</dbReference>
<dbReference type="PANTHER" id="PTHR43289:SF34">
    <property type="entry name" value="SERINE_THREONINE-PROTEIN KINASE YBDM-RELATED"/>
    <property type="match status" value="1"/>
</dbReference>
<name>A0ABN2NIX8_9MICO</name>
<dbReference type="SMART" id="SM00220">
    <property type="entry name" value="S_TKc"/>
    <property type="match status" value="1"/>
</dbReference>
<evidence type="ECO:0000256" key="4">
    <source>
        <dbReference type="ARBA" id="ARBA00022840"/>
    </source>
</evidence>
<keyword evidence="7" id="KW-1133">Transmembrane helix</keyword>
<feature type="compositionally biased region" description="Gly residues" evidence="6">
    <location>
        <begin position="427"/>
        <end position="440"/>
    </location>
</feature>
<gene>
    <name evidence="9" type="ORF">GCM10009751_29260</name>
</gene>
<feature type="transmembrane region" description="Helical" evidence="7">
    <location>
        <begin position="791"/>
        <end position="812"/>
    </location>
</feature>
<feature type="compositionally biased region" description="Pro residues" evidence="6">
    <location>
        <begin position="669"/>
        <end position="696"/>
    </location>
</feature>
<keyword evidence="7" id="KW-0812">Transmembrane</keyword>
<keyword evidence="10" id="KW-1185">Reference proteome</keyword>